<keyword evidence="1" id="KW-0732">Signal</keyword>
<gene>
    <name evidence="2" type="ORF">Q9R02_15820</name>
</gene>
<reference evidence="2 3" key="1">
    <citation type="submission" date="2023-08" db="EMBL/GenBank/DDBJ databases">
        <title>Arthrobacter horti sp. nov., isolated from forest soil.</title>
        <authorList>
            <person name="Park M."/>
        </authorList>
    </citation>
    <scope>NUCLEOTIDE SEQUENCE [LARGE SCALE GENOMIC DNA]</scope>
    <source>
        <strain evidence="2 3">YJM1</strain>
    </source>
</reference>
<dbReference type="InterPro" id="IPR006311">
    <property type="entry name" value="TAT_signal"/>
</dbReference>
<evidence type="ECO:0000313" key="3">
    <source>
        <dbReference type="Proteomes" id="UP001232725"/>
    </source>
</evidence>
<dbReference type="Proteomes" id="UP001232725">
    <property type="component" value="Unassembled WGS sequence"/>
</dbReference>
<keyword evidence="3" id="KW-1185">Reference proteome</keyword>
<dbReference type="PROSITE" id="PS51318">
    <property type="entry name" value="TAT"/>
    <property type="match status" value="1"/>
</dbReference>
<comment type="caution">
    <text evidence="2">The sequence shown here is derived from an EMBL/GenBank/DDBJ whole genome shotgun (WGS) entry which is preliminary data.</text>
</comment>
<evidence type="ECO:0000256" key="1">
    <source>
        <dbReference type="SAM" id="SignalP"/>
    </source>
</evidence>
<accession>A0ABT9ISQ8</accession>
<feature type="chain" id="PRO_5046234629" evidence="1">
    <location>
        <begin position="32"/>
        <end position="231"/>
    </location>
</feature>
<evidence type="ECO:0000313" key="2">
    <source>
        <dbReference type="EMBL" id="MDP5228625.1"/>
    </source>
</evidence>
<protein>
    <submittedName>
        <fullName evidence="2">Uncharacterized protein</fullName>
    </submittedName>
</protein>
<proteinExistence type="predicted"/>
<organism evidence="2 3">
    <name type="scientific">Arthrobacter horti</name>
    <dbReference type="NCBI Taxonomy" id="3068273"/>
    <lineage>
        <taxon>Bacteria</taxon>
        <taxon>Bacillati</taxon>
        <taxon>Actinomycetota</taxon>
        <taxon>Actinomycetes</taxon>
        <taxon>Micrococcales</taxon>
        <taxon>Micrococcaceae</taxon>
        <taxon>Arthrobacter</taxon>
    </lineage>
</organism>
<dbReference type="EMBL" id="JAVALS010000019">
    <property type="protein sequence ID" value="MDP5228625.1"/>
    <property type="molecule type" value="Genomic_DNA"/>
</dbReference>
<name>A0ABT9ISQ8_9MICC</name>
<feature type="signal peptide" evidence="1">
    <location>
        <begin position="1"/>
        <end position="31"/>
    </location>
</feature>
<dbReference type="RefSeq" id="WP_305997670.1">
    <property type="nucleotide sequence ID" value="NZ_JAVALS010000019.1"/>
</dbReference>
<sequence>MSRTPDSTAPLTSRRAVLWAALLVTAGGALAATALSVTGTSAALRDTAALQTEVTGSFQLAALDRDGRIGKITQGDAPAVLTFAPAQGMVPGTTLALPLTLAGNAPGAGVDPALSVRLAGELTGGETSSLLPHLRISARETVGGRTRTLLGDPSAPERGVEVGDEPLGIPGLTPLPSRQGQAQAVGERWDGGQDAIGSVTVFIHLLDSSALQHISAQRLSVHFTLTGRSHA</sequence>